<evidence type="ECO:0000256" key="12">
    <source>
        <dbReference type="RuleBase" id="RU000488"/>
    </source>
</evidence>
<evidence type="ECO:0000256" key="3">
    <source>
        <dbReference type="ARBA" id="ARBA00006375"/>
    </source>
</evidence>
<dbReference type="InterPro" id="IPR050567">
    <property type="entry name" value="Mitochondrial_Carrier"/>
</dbReference>
<dbReference type="InterPro" id="IPR018108">
    <property type="entry name" value="MCP_transmembrane"/>
</dbReference>
<evidence type="ECO:0000256" key="1">
    <source>
        <dbReference type="ARBA" id="ARBA00002238"/>
    </source>
</evidence>
<dbReference type="PROSITE" id="PS50920">
    <property type="entry name" value="SOLCAR"/>
    <property type="match status" value="3"/>
</dbReference>
<evidence type="ECO:0000313" key="13">
    <source>
        <dbReference type="EMBL" id="KRZ98963.1"/>
    </source>
</evidence>
<dbReference type="Proteomes" id="UP000054251">
    <property type="component" value="Unassembled WGS sequence"/>
</dbReference>
<evidence type="ECO:0000256" key="8">
    <source>
        <dbReference type="ARBA" id="ARBA00022989"/>
    </source>
</evidence>
<dbReference type="OrthoDB" id="2139348at2759"/>
<comment type="caution">
    <text evidence="13">The sequence shown here is derived from an EMBL/GenBank/DDBJ whole genome shotgun (WGS) entry which is preliminary data.</text>
</comment>
<dbReference type="GO" id="GO:0031966">
    <property type="term" value="C:mitochondrial membrane"/>
    <property type="evidence" value="ECO:0007669"/>
    <property type="project" value="UniProtKB-SubCell"/>
</dbReference>
<keyword evidence="8" id="KW-1133">Transmembrane helix</keyword>
<keyword evidence="6 11" id="KW-0812">Transmembrane</keyword>
<gene>
    <name evidence="13" type="ORF">AC631_05282</name>
</gene>
<organism evidence="13 14">
    <name type="scientific">Debaryomyces fabryi</name>
    <dbReference type="NCBI Taxonomy" id="58627"/>
    <lineage>
        <taxon>Eukaryota</taxon>
        <taxon>Fungi</taxon>
        <taxon>Dikarya</taxon>
        <taxon>Ascomycota</taxon>
        <taxon>Saccharomycotina</taxon>
        <taxon>Pichiomycetes</taxon>
        <taxon>Debaryomycetaceae</taxon>
        <taxon>Debaryomyces</taxon>
    </lineage>
</organism>
<dbReference type="Gene3D" id="1.50.40.10">
    <property type="entry name" value="Mitochondrial carrier domain"/>
    <property type="match status" value="1"/>
</dbReference>
<dbReference type="SUPFAM" id="SSF103506">
    <property type="entry name" value="Mitochondrial carrier"/>
    <property type="match status" value="1"/>
</dbReference>
<keyword evidence="7" id="KW-0677">Repeat</keyword>
<dbReference type="AlphaFoldDB" id="A0A0V1PRU7"/>
<comment type="similarity">
    <text evidence="3 12">Belongs to the mitochondrial carrier (TC 2.A.29) family.</text>
</comment>
<dbReference type="GeneID" id="26842291"/>
<evidence type="ECO:0000256" key="5">
    <source>
        <dbReference type="ARBA" id="ARBA00022448"/>
    </source>
</evidence>
<evidence type="ECO:0000256" key="11">
    <source>
        <dbReference type="PROSITE-ProRule" id="PRU00282"/>
    </source>
</evidence>
<dbReference type="EMBL" id="LMYN01000188">
    <property type="protein sequence ID" value="KRZ98963.1"/>
    <property type="molecule type" value="Genomic_DNA"/>
</dbReference>
<dbReference type="PANTHER" id="PTHR45624:SF31">
    <property type="entry name" value="MITOCHONDRIAL ORNITHINE TRANSPORTER 1"/>
    <property type="match status" value="1"/>
</dbReference>
<evidence type="ECO:0000256" key="9">
    <source>
        <dbReference type="ARBA" id="ARBA00023128"/>
    </source>
</evidence>
<feature type="repeat" description="Solcar" evidence="11">
    <location>
        <begin position="110"/>
        <end position="201"/>
    </location>
</feature>
<feature type="repeat" description="Solcar" evidence="11">
    <location>
        <begin position="211"/>
        <end position="301"/>
    </location>
</feature>
<evidence type="ECO:0000256" key="4">
    <source>
        <dbReference type="ARBA" id="ARBA00021935"/>
    </source>
</evidence>
<evidence type="ECO:0000256" key="7">
    <source>
        <dbReference type="ARBA" id="ARBA00022737"/>
    </source>
</evidence>
<protein>
    <recommendedName>
        <fullName evidence="4">Mitochondrial thiamine pyrophosphate carrier 1</fullName>
    </recommendedName>
</protein>
<accession>A0A0V1PRU7</accession>
<feature type="repeat" description="Solcar" evidence="11">
    <location>
        <begin position="6"/>
        <end position="92"/>
    </location>
</feature>
<evidence type="ECO:0000256" key="2">
    <source>
        <dbReference type="ARBA" id="ARBA00004225"/>
    </source>
</evidence>
<keyword evidence="10 11" id="KW-0472">Membrane</keyword>
<dbReference type="Pfam" id="PF00153">
    <property type="entry name" value="Mito_carr"/>
    <property type="match status" value="3"/>
</dbReference>
<dbReference type="RefSeq" id="XP_015465066.1">
    <property type="nucleotide sequence ID" value="XM_015614111.1"/>
</dbReference>
<keyword evidence="9" id="KW-0496">Mitochondrion</keyword>
<dbReference type="GO" id="GO:0000064">
    <property type="term" value="F:L-ornithine transmembrane transporter activity"/>
    <property type="evidence" value="ECO:0007669"/>
    <property type="project" value="TreeGrafter"/>
</dbReference>
<keyword evidence="14" id="KW-1185">Reference proteome</keyword>
<comment type="function">
    <text evidence="1">Mitochondrial transporter that mediates uptake of thiamine pyrophosphate (ThPP) into mitochondria.</text>
</comment>
<proteinExistence type="inferred from homology"/>
<dbReference type="PANTHER" id="PTHR45624">
    <property type="entry name" value="MITOCHONDRIAL BASIC AMINO ACIDS TRANSPORTER-RELATED"/>
    <property type="match status" value="1"/>
</dbReference>
<sequence length="302" mass="33359">MSDNHVNPWKEISFGSIAGMCGKIIEFPFDTIKVRLQSSSQFSHLSAIGTIKYTYQHEGFRKGFYQGLNAPLLGACLESAVLFYSYNLSTATFIDLYKANLGINYTQETVPLWSKCFSGGIAGFVASFVLTPIELVKCKLQVTNLTSTKSLSSPNLYSAIIKQVIKHDGFSGLWHGLSSTLVREVGGTAVWFGTYEYTNGLFRRVSRNNELSDINLLISGALAGVVFNLSAFPADTIKSNIQTFDILHKDHAGSSFMKMGRLLLSRPGGIKNLYKGLNITLLKAIPANALIFYVYEVLKRNF</sequence>
<dbReference type="InterPro" id="IPR023395">
    <property type="entry name" value="MCP_dom_sf"/>
</dbReference>
<reference evidence="13 14" key="1">
    <citation type="submission" date="2015-11" db="EMBL/GenBank/DDBJ databases">
        <title>The genome of Debaryomyces fabryi.</title>
        <authorList>
            <person name="Tafer H."/>
            <person name="Lopandic K."/>
        </authorList>
    </citation>
    <scope>NUCLEOTIDE SEQUENCE [LARGE SCALE GENOMIC DNA]</scope>
    <source>
        <strain evidence="13 14">CBS 789</strain>
    </source>
</reference>
<evidence type="ECO:0000256" key="10">
    <source>
        <dbReference type="ARBA" id="ARBA00023136"/>
    </source>
</evidence>
<dbReference type="GO" id="GO:1990575">
    <property type="term" value="P:mitochondrial L-ornithine transmembrane transport"/>
    <property type="evidence" value="ECO:0007669"/>
    <property type="project" value="TreeGrafter"/>
</dbReference>
<name>A0A0V1PRU7_9ASCO</name>
<keyword evidence="5 12" id="KW-0813">Transport</keyword>
<evidence type="ECO:0000256" key="6">
    <source>
        <dbReference type="ARBA" id="ARBA00022692"/>
    </source>
</evidence>
<evidence type="ECO:0000313" key="14">
    <source>
        <dbReference type="Proteomes" id="UP000054251"/>
    </source>
</evidence>
<comment type="subcellular location">
    <subcellularLocation>
        <location evidence="2">Mitochondrion membrane</location>
        <topology evidence="2">Multi-pass membrane protein</topology>
    </subcellularLocation>
</comment>